<proteinExistence type="predicted"/>
<protein>
    <submittedName>
        <fullName evidence="1">Uncharacterized protein</fullName>
    </submittedName>
</protein>
<gene>
    <name evidence="1" type="ORF">AR543_15665</name>
</gene>
<organism evidence="1 2">
    <name type="scientific">Paenibacillus bovis</name>
    <dbReference type="NCBI Taxonomy" id="1616788"/>
    <lineage>
        <taxon>Bacteria</taxon>
        <taxon>Bacillati</taxon>
        <taxon>Bacillota</taxon>
        <taxon>Bacilli</taxon>
        <taxon>Bacillales</taxon>
        <taxon>Paenibacillaceae</taxon>
        <taxon>Paenibacillus</taxon>
    </lineage>
</organism>
<dbReference type="AlphaFoldDB" id="A0A172ZJ45"/>
<evidence type="ECO:0000313" key="1">
    <source>
        <dbReference type="EMBL" id="ANF97297.1"/>
    </source>
</evidence>
<evidence type="ECO:0000313" key="2">
    <source>
        <dbReference type="Proteomes" id="UP000078148"/>
    </source>
</evidence>
<dbReference type="KEGG" id="pbv:AR543_15665"/>
<dbReference type="STRING" id="1616788.AR543_15665"/>
<keyword evidence="2" id="KW-1185">Reference proteome</keyword>
<reference evidence="2" key="1">
    <citation type="submission" date="2015-10" db="EMBL/GenBank/DDBJ databases">
        <title>Genome of Paenibacillus bovis sp. nov.</title>
        <authorList>
            <person name="Wu Z."/>
            <person name="Gao C."/>
            <person name="Liu Z."/>
            <person name="Zheng H."/>
        </authorList>
    </citation>
    <scope>NUCLEOTIDE SEQUENCE [LARGE SCALE GENOMIC DNA]</scope>
    <source>
        <strain evidence="2">BD3526</strain>
    </source>
</reference>
<dbReference type="OrthoDB" id="2625461at2"/>
<name>A0A172ZJ45_9BACL</name>
<dbReference type="Proteomes" id="UP000078148">
    <property type="component" value="Chromosome"/>
</dbReference>
<dbReference type="RefSeq" id="WP_060535409.1">
    <property type="nucleotide sequence ID" value="NZ_CP013023.1"/>
</dbReference>
<reference evidence="1 2" key="2">
    <citation type="journal article" date="2016" name="Int. J. Syst. Evol. Microbiol.">
        <title>Paenibacillus bovis sp. nov., isolated from raw yak (Bos grunniens) milk.</title>
        <authorList>
            <person name="Gao C."/>
            <person name="Han J."/>
            <person name="Liu Z."/>
            <person name="Xu X."/>
            <person name="Hang F."/>
            <person name="Wu Z."/>
        </authorList>
    </citation>
    <scope>NUCLEOTIDE SEQUENCE [LARGE SCALE GENOMIC DNA]</scope>
    <source>
        <strain evidence="1 2">BD3526</strain>
    </source>
</reference>
<sequence length="103" mass="12234">MSWAEVISQRYRLHKEFKEEIEEVLKECLQELEDLSVPTSLSLTSHYPLEWMVCIGLKKFILKGDDIYRAKEMYDGNGLIHSHDRNTQEVLQEILLEEFSKNF</sequence>
<dbReference type="EMBL" id="CP013023">
    <property type="protein sequence ID" value="ANF97297.1"/>
    <property type="molecule type" value="Genomic_DNA"/>
</dbReference>
<accession>A0A172ZJ45</accession>